<protein>
    <submittedName>
        <fullName evidence="1">PIG-L family deacetylase</fullName>
    </submittedName>
</protein>
<dbReference type="AlphaFoldDB" id="A0A9X1KXS8"/>
<evidence type="ECO:0000313" key="3">
    <source>
        <dbReference type="EMBL" id="MCA6076797.1"/>
    </source>
</evidence>
<dbReference type="EMBL" id="JAIXNE010000003">
    <property type="protein sequence ID" value="MCA6075669.1"/>
    <property type="molecule type" value="Genomic_DNA"/>
</dbReference>
<accession>A0A9X1KXS8</accession>
<gene>
    <name evidence="1" type="ORF">LDX50_06410</name>
    <name evidence="2" type="ORF">LDX50_12380</name>
    <name evidence="3" type="ORF">LDX50_18100</name>
</gene>
<organism evidence="1 4">
    <name type="scientific">Fulvivirga sedimenti</name>
    <dbReference type="NCBI Taxonomy" id="2879465"/>
    <lineage>
        <taxon>Bacteria</taxon>
        <taxon>Pseudomonadati</taxon>
        <taxon>Bacteroidota</taxon>
        <taxon>Cytophagia</taxon>
        <taxon>Cytophagales</taxon>
        <taxon>Fulvivirgaceae</taxon>
        <taxon>Fulvivirga</taxon>
    </lineage>
</organism>
<dbReference type="PANTHER" id="PTHR12993:SF30">
    <property type="entry name" value="N-ACETYL-ALPHA-D-GLUCOSAMINYL L-MALATE DEACETYLASE 1"/>
    <property type="match status" value="1"/>
</dbReference>
<dbReference type="InterPro" id="IPR003737">
    <property type="entry name" value="GlcNAc_PI_deacetylase-related"/>
</dbReference>
<name>A0A9X1KXS8_9BACT</name>
<evidence type="ECO:0000313" key="2">
    <source>
        <dbReference type="EMBL" id="MCA6075669.1"/>
    </source>
</evidence>
<dbReference type="EMBL" id="JAIXNE010000002">
    <property type="protein sequence ID" value="MCA6074492.1"/>
    <property type="molecule type" value="Genomic_DNA"/>
</dbReference>
<comment type="caution">
    <text evidence="1">The sequence shown here is derived from an EMBL/GenBank/DDBJ whole genome shotgun (WGS) entry which is preliminary data.</text>
</comment>
<dbReference type="Pfam" id="PF02585">
    <property type="entry name" value="PIG-L"/>
    <property type="match status" value="1"/>
</dbReference>
<dbReference type="Gene3D" id="3.40.50.10320">
    <property type="entry name" value="LmbE-like"/>
    <property type="match status" value="1"/>
</dbReference>
<dbReference type="GO" id="GO:0016811">
    <property type="term" value="F:hydrolase activity, acting on carbon-nitrogen (but not peptide) bonds, in linear amides"/>
    <property type="evidence" value="ECO:0007669"/>
    <property type="project" value="TreeGrafter"/>
</dbReference>
<evidence type="ECO:0000313" key="4">
    <source>
        <dbReference type="Proteomes" id="UP001139409"/>
    </source>
</evidence>
<dbReference type="RefSeq" id="WP_225697608.1">
    <property type="nucleotide sequence ID" value="NZ_JAIXNE010000002.1"/>
</dbReference>
<dbReference type="InterPro" id="IPR024078">
    <property type="entry name" value="LmbE-like_dom_sf"/>
</dbReference>
<proteinExistence type="predicted"/>
<sequence length="246" mass="27258">MKRREILKSGAAGIIASSSIGADVWRKSAEKMKILVTGAHPDDPETGCGGTIARYSQAGHDVTVLYLTRGEAGIPGTGHEEAAAIRTHEAEAACKILGAKPLFAGQVDGDTMVTNEWNKKIGSIIASEKPDIIFTQWPVDTHRDHRACALMVYDAWLYGGRKQAFYYYEVMTGSQTMNFNPTDYVDISGTIKRKWDACFVHESQKIRETYDQDHGKMEIFRGMEGGYQYAEAFVRLQQSKQGILPA</sequence>
<dbReference type="PANTHER" id="PTHR12993">
    <property type="entry name" value="N-ACETYLGLUCOSAMINYL-PHOSPHATIDYLINOSITOL DE-N-ACETYLASE-RELATED"/>
    <property type="match status" value="1"/>
</dbReference>
<dbReference type="EMBL" id="JAIXNE010000004">
    <property type="protein sequence ID" value="MCA6076797.1"/>
    <property type="molecule type" value="Genomic_DNA"/>
</dbReference>
<keyword evidence="4" id="KW-1185">Reference proteome</keyword>
<reference evidence="1" key="1">
    <citation type="submission" date="2021-09" db="EMBL/GenBank/DDBJ databases">
        <title>Fulvivirga sp. isolated from coastal sediment.</title>
        <authorList>
            <person name="Yu H."/>
        </authorList>
    </citation>
    <scope>NUCLEOTIDE SEQUENCE</scope>
    <source>
        <strain evidence="1">1062</strain>
    </source>
</reference>
<evidence type="ECO:0000313" key="1">
    <source>
        <dbReference type="EMBL" id="MCA6074492.1"/>
    </source>
</evidence>
<dbReference type="SUPFAM" id="SSF102588">
    <property type="entry name" value="LmbE-like"/>
    <property type="match status" value="1"/>
</dbReference>
<dbReference type="Proteomes" id="UP001139409">
    <property type="component" value="Unassembled WGS sequence"/>
</dbReference>